<dbReference type="PANTHER" id="PTHR14247">
    <property type="entry name" value="BREAST CANCER ANTI-ESTROGEN RESISTANCE PROTEIN 3 HOMOLOG-LIKE PROTEIN"/>
    <property type="match status" value="1"/>
</dbReference>
<dbReference type="AlphaFoldDB" id="A0A1S0TJ71"/>
<dbReference type="InterPro" id="IPR000980">
    <property type="entry name" value="SH2"/>
</dbReference>
<name>A0A1S0TJ71_LOALO</name>
<feature type="non-terminal residue" evidence="3">
    <location>
        <position position="1"/>
    </location>
</feature>
<dbReference type="InterPro" id="IPR036860">
    <property type="entry name" value="SH2_dom_sf"/>
</dbReference>
<dbReference type="CTD" id="9951097"/>
<protein>
    <recommendedName>
        <fullName evidence="2">SH2 domain-containing protein</fullName>
    </recommendedName>
</protein>
<dbReference type="InParanoid" id="A0A1S0TJ71"/>
<dbReference type="SUPFAM" id="SSF55550">
    <property type="entry name" value="SH2 domain"/>
    <property type="match status" value="1"/>
</dbReference>
<dbReference type="Gene3D" id="3.30.505.10">
    <property type="entry name" value="SH2 domain"/>
    <property type="match status" value="1"/>
</dbReference>
<gene>
    <name evidence="3" type="ORF">LOAG_13626</name>
</gene>
<dbReference type="RefSeq" id="XP_003149180.1">
    <property type="nucleotide sequence ID" value="XM_003149132.1"/>
</dbReference>
<dbReference type="Pfam" id="PF00017">
    <property type="entry name" value="SH2"/>
    <property type="match status" value="1"/>
</dbReference>
<dbReference type="EMBL" id="JH712528">
    <property type="protein sequence ID" value="EFO14889.1"/>
    <property type="molecule type" value="Genomic_DNA"/>
</dbReference>
<dbReference type="SMART" id="SM00252">
    <property type="entry name" value="SH2"/>
    <property type="match status" value="1"/>
</dbReference>
<feature type="domain" description="SH2" evidence="2">
    <location>
        <begin position="13"/>
        <end position="102"/>
    </location>
</feature>
<evidence type="ECO:0000256" key="1">
    <source>
        <dbReference type="PROSITE-ProRule" id="PRU00191"/>
    </source>
</evidence>
<sequence length="102" mass="11902">SYILVEMLGNFFWYHGRLGKKATCELLEQNGEFLVRSARSKIDLQIKPVLSVKWNNKHYHFGIKKIGAYFTIEELLFDNIIQLISFYFTSKVSLIVITISLL</sequence>
<accession>A0A1S0TJ71</accession>
<evidence type="ECO:0000313" key="3">
    <source>
        <dbReference type="EMBL" id="EFO14889.1"/>
    </source>
</evidence>
<keyword evidence="1" id="KW-0727">SH2 domain</keyword>
<dbReference type="OrthoDB" id="9938362at2759"/>
<dbReference type="PROSITE" id="PS50001">
    <property type="entry name" value="SH2"/>
    <property type="match status" value="1"/>
</dbReference>
<reference evidence="3" key="1">
    <citation type="submission" date="2012-04" db="EMBL/GenBank/DDBJ databases">
        <title>The Genome Sequence of Loa loa.</title>
        <authorList>
            <consortium name="The Broad Institute Genome Sequencing Platform"/>
            <consortium name="Broad Institute Genome Sequencing Center for Infectious Disease"/>
            <person name="Nutman T.B."/>
            <person name="Fink D.L."/>
            <person name="Russ C."/>
            <person name="Young S."/>
            <person name="Zeng Q."/>
            <person name="Gargeya S."/>
            <person name="Alvarado L."/>
            <person name="Berlin A."/>
            <person name="Chapman S.B."/>
            <person name="Chen Z."/>
            <person name="Freedman E."/>
            <person name="Gellesch M."/>
            <person name="Goldberg J."/>
            <person name="Griggs A."/>
            <person name="Gujja S."/>
            <person name="Heilman E.R."/>
            <person name="Heiman D."/>
            <person name="Howarth C."/>
            <person name="Mehta T."/>
            <person name="Neiman D."/>
            <person name="Pearson M."/>
            <person name="Roberts A."/>
            <person name="Saif S."/>
            <person name="Shea T."/>
            <person name="Shenoy N."/>
            <person name="Sisk P."/>
            <person name="Stolte C."/>
            <person name="Sykes S."/>
            <person name="White J."/>
            <person name="Yandava C."/>
            <person name="Haas B."/>
            <person name="Henn M.R."/>
            <person name="Nusbaum C."/>
            <person name="Birren B."/>
        </authorList>
    </citation>
    <scope>NUCLEOTIDE SEQUENCE [LARGE SCALE GENOMIC DNA]</scope>
</reference>
<dbReference type="InterPro" id="IPR051853">
    <property type="entry name" value="SH2-Ras-GEF_adapter"/>
</dbReference>
<feature type="non-terminal residue" evidence="3">
    <location>
        <position position="102"/>
    </location>
</feature>
<dbReference type="PANTHER" id="PTHR14247:SF8">
    <property type="entry name" value="RAS-GEF DOMAIN-CONTAINING PROTEIN"/>
    <property type="match status" value="1"/>
</dbReference>
<dbReference type="PRINTS" id="PR00401">
    <property type="entry name" value="SH2DOMAIN"/>
</dbReference>
<dbReference type="KEGG" id="loa:LOAG_13626"/>
<organism evidence="3">
    <name type="scientific">Loa loa</name>
    <name type="common">Eye worm</name>
    <name type="synonym">Filaria loa</name>
    <dbReference type="NCBI Taxonomy" id="7209"/>
    <lineage>
        <taxon>Eukaryota</taxon>
        <taxon>Metazoa</taxon>
        <taxon>Ecdysozoa</taxon>
        <taxon>Nematoda</taxon>
        <taxon>Chromadorea</taxon>
        <taxon>Rhabditida</taxon>
        <taxon>Spirurina</taxon>
        <taxon>Spiruromorpha</taxon>
        <taxon>Filarioidea</taxon>
        <taxon>Onchocercidae</taxon>
        <taxon>Loa</taxon>
    </lineage>
</organism>
<evidence type="ECO:0000259" key="2">
    <source>
        <dbReference type="PROSITE" id="PS50001"/>
    </source>
</evidence>
<proteinExistence type="predicted"/>
<dbReference type="GeneID" id="9951097"/>